<gene>
    <name evidence="2" type="ORF">OSB04_027903</name>
</gene>
<sequence length="400" mass="47453">MEEKDNEHSFTDEYDEESPTRPSFNIGIDEVDVRKKRKEKKASEKQRVEEGLKQNNFNDAEVETMENTSEKWLWKVLIPNFEPYDDVVDYWSTILNVEERKNGIDSTRRFFVRRNVLQPDGLFNKKATVEANATEFWERFVDCYKSYGDFSEILDIDLVFFPVIRNEQFYVVCFDMKHATSHILDDIGIHDDDEERYGALPKLLHDMFITCLYNFGDRRTINFEDIGPQRVMIRWGKTETHKDHIIFMMRHMETFHGVHGKKWDCGLREQGYTQYWQLKMLRYKYVTKILLTDINELKEWVVRNVINFEKTPLEEVIEMHKEAEKIKELDESTFDELEEVENSSYSSSVLLILSTSSKFSGNLNFSSTKSVEFSTASESIEYSGKYNKIEFYTSKVKTFI</sequence>
<organism evidence="2 3">
    <name type="scientific">Centaurea solstitialis</name>
    <name type="common">yellow star-thistle</name>
    <dbReference type="NCBI Taxonomy" id="347529"/>
    <lineage>
        <taxon>Eukaryota</taxon>
        <taxon>Viridiplantae</taxon>
        <taxon>Streptophyta</taxon>
        <taxon>Embryophyta</taxon>
        <taxon>Tracheophyta</taxon>
        <taxon>Spermatophyta</taxon>
        <taxon>Magnoliopsida</taxon>
        <taxon>eudicotyledons</taxon>
        <taxon>Gunneridae</taxon>
        <taxon>Pentapetalae</taxon>
        <taxon>asterids</taxon>
        <taxon>campanulids</taxon>
        <taxon>Asterales</taxon>
        <taxon>Asteraceae</taxon>
        <taxon>Carduoideae</taxon>
        <taxon>Cardueae</taxon>
        <taxon>Centaureinae</taxon>
        <taxon>Centaurea</taxon>
    </lineage>
</organism>
<dbReference type="EMBL" id="JARYMX010000007">
    <property type="protein sequence ID" value="KAJ9541397.1"/>
    <property type="molecule type" value="Genomic_DNA"/>
</dbReference>
<proteinExistence type="predicted"/>
<dbReference type="AlphaFoldDB" id="A0AA38W046"/>
<feature type="compositionally biased region" description="Basic and acidic residues" evidence="1">
    <location>
        <begin position="1"/>
        <end position="11"/>
    </location>
</feature>
<evidence type="ECO:0000256" key="1">
    <source>
        <dbReference type="SAM" id="MobiDB-lite"/>
    </source>
</evidence>
<reference evidence="2" key="1">
    <citation type="submission" date="2023-03" db="EMBL/GenBank/DDBJ databases">
        <title>Chromosome-scale reference genome and RAD-based genetic map of yellow starthistle (Centaurea solstitialis) reveal putative structural variation and QTLs associated with invader traits.</title>
        <authorList>
            <person name="Reatini B."/>
            <person name="Cang F.A."/>
            <person name="Jiang Q."/>
            <person name="Mckibben M.T.W."/>
            <person name="Barker M.S."/>
            <person name="Rieseberg L.H."/>
            <person name="Dlugosch K.M."/>
        </authorList>
    </citation>
    <scope>NUCLEOTIDE SEQUENCE</scope>
    <source>
        <strain evidence="2">CAN-66</strain>
        <tissue evidence="2">Leaf</tissue>
    </source>
</reference>
<feature type="compositionally biased region" description="Basic and acidic residues" evidence="1">
    <location>
        <begin position="41"/>
        <end position="52"/>
    </location>
</feature>
<protein>
    <submittedName>
        <fullName evidence="2">Uncharacterized protein</fullName>
    </submittedName>
</protein>
<accession>A0AA38W046</accession>
<keyword evidence="3" id="KW-1185">Reference proteome</keyword>
<dbReference type="Gene3D" id="3.40.395.10">
    <property type="entry name" value="Adenoviral Proteinase, Chain A"/>
    <property type="match status" value="1"/>
</dbReference>
<evidence type="ECO:0000313" key="2">
    <source>
        <dbReference type="EMBL" id="KAJ9541397.1"/>
    </source>
</evidence>
<feature type="region of interest" description="Disordered" evidence="1">
    <location>
        <begin position="35"/>
        <end position="54"/>
    </location>
</feature>
<feature type="region of interest" description="Disordered" evidence="1">
    <location>
        <begin position="1"/>
        <end position="29"/>
    </location>
</feature>
<evidence type="ECO:0000313" key="3">
    <source>
        <dbReference type="Proteomes" id="UP001172457"/>
    </source>
</evidence>
<dbReference type="Proteomes" id="UP001172457">
    <property type="component" value="Chromosome 7"/>
</dbReference>
<comment type="caution">
    <text evidence="2">The sequence shown here is derived from an EMBL/GenBank/DDBJ whole genome shotgun (WGS) entry which is preliminary data.</text>
</comment>
<name>A0AA38W046_9ASTR</name>